<proteinExistence type="predicted"/>
<feature type="non-terminal residue" evidence="1">
    <location>
        <position position="1"/>
    </location>
</feature>
<keyword evidence="2" id="KW-1185">Reference proteome</keyword>
<dbReference type="EMBL" id="JARQZJ010000005">
    <property type="protein sequence ID" value="KAK9871066.1"/>
    <property type="molecule type" value="Genomic_DNA"/>
</dbReference>
<gene>
    <name evidence="1" type="ORF">WA026_011347</name>
</gene>
<comment type="caution">
    <text evidence="1">The sequence shown here is derived from an EMBL/GenBank/DDBJ whole genome shotgun (WGS) entry which is preliminary data.</text>
</comment>
<sequence>GIISNCATCIQVAHETRTLALITFPKLTPCDQQILRFIAKGCAINWVKTRARNYFDSVMLSLALGGRYYFVEL</sequence>
<evidence type="ECO:0000313" key="1">
    <source>
        <dbReference type="EMBL" id="KAK9871066.1"/>
    </source>
</evidence>
<organism evidence="1 2">
    <name type="scientific">Henosepilachna vigintioctopunctata</name>
    <dbReference type="NCBI Taxonomy" id="420089"/>
    <lineage>
        <taxon>Eukaryota</taxon>
        <taxon>Metazoa</taxon>
        <taxon>Ecdysozoa</taxon>
        <taxon>Arthropoda</taxon>
        <taxon>Hexapoda</taxon>
        <taxon>Insecta</taxon>
        <taxon>Pterygota</taxon>
        <taxon>Neoptera</taxon>
        <taxon>Endopterygota</taxon>
        <taxon>Coleoptera</taxon>
        <taxon>Polyphaga</taxon>
        <taxon>Cucujiformia</taxon>
        <taxon>Coccinelloidea</taxon>
        <taxon>Coccinellidae</taxon>
        <taxon>Epilachninae</taxon>
        <taxon>Epilachnini</taxon>
        <taxon>Henosepilachna</taxon>
    </lineage>
</organism>
<dbReference type="Proteomes" id="UP001431783">
    <property type="component" value="Unassembled WGS sequence"/>
</dbReference>
<evidence type="ECO:0000313" key="2">
    <source>
        <dbReference type="Proteomes" id="UP001431783"/>
    </source>
</evidence>
<name>A0AAW1TTK0_9CUCU</name>
<dbReference type="AlphaFoldDB" id="A0AAW1TTK0"/>
<accession>A0AAW1TTK0</accession>
<protein>
    <submittedName>
        <fullName evidence="1">Uncharacterized protein</fullName>
    </submittedName>
</protein>
<reference evidence="1 2" key="1">
    <citation type="submission" date="2023-03" db="EMBL/GenBank/DDBJ databases">
        <title>Genome insight into feeding habits of ladybird beetles.</title>
        <authorList>
            <person name="Li H.-S."/>
            <person name="Huang Y.-H."/>
            <person name="Pang H."/>
        </authorList>
    </citation>
    <scope>NUCLEOTIDE SEQUENCE [LARGE SCALE GENOMIC DNA]</scope>
    <source>
        <strain evidence="1">SYSU_2023b</strain>
        <tissue evidence="1">Whole body</tissue>
    </source>
</reference>